<feature type="transmembrane region" description="Helical" evidence="6">
    <location>
        <begin position="502"/>
        <end position="523"/>
    </location>
</feature>
<evidence type="ECO:0000313" key="8">
    <source>
        <dbReference type="EMBL" id="PIO73490.1"/>
    </source>
</evidence>
<evidence type="ECO:0000259" key="7">
    <source>
        <dbReference type="PROSITE" id="PS50850"/>
    </source>
</evidence>
<dbReference type="Gene3D" id="1.20.1250.20">
    <property type="entry name" value="MFS general substrate transporter like domains"/>
    <property type="match status" value="2"/>
</dbReference>
<feature type="transmembrane region" description="Helical" evidence="6">
    <location>
        <begin position="446"/>
        <end position="465"/>
    </location>
</feature>
<dbReference type="AlphaFoldDB" id="A0A2G9UVG6"/>
<dbReference type="InterPro" id="IPR005829">
    <property type="entry name" value="Sugar_transporter_CS"/>
</dbReference>
<name>A0A2G9UVG6_TELCI</name>
<feature type="transmembrane region" description="Helical" evidence="6">
    <location>
        <begin position="396"/>
        <end position="415"/>
    </location>
</feature>
<evidence type="ECO:0000256" key="6">
    <source>
        <dbReference type="SAM" id="Phobius"/>
    </source>
</evidence>
<evidence type="ECO:0000256" key="1">
    <source>
        <dbReference type="ARBA" id="ARBA00004141"/>
    </source>
</evidence>
<keyword evidence="3 6" id="KW-1133">Transmembrane helix</keyword>
<gene>
    <name evidence="8" type="ORF">TELCIR_04535</name>
</gene>
<evidence type="ECO:0000256" key="5">
    <source>
        <dbReference type="SAM" id="MobiDB-lite"/>
    </source>
</evidence>
<dbReference type="Proteomes" id="UP000230423">
    <property type="component" value="Unassembled WGS sequence"/>
</dbReference>
<dbReference type="OrthoDB" id="5296287at2759"/>
<accession>A0A2G9UVG6</accession>
<feature type="transmembrane region" description="Helical" evidence="6">
    <location>
        <begin position="368"/>
        <end position="390"/>
    </location>
</feature>
<dbReference type="CDD" id="cd17317">
    <property type="entry name" value="MFS_SLC22"/>
    <property type="match status" value="1"/>
</dbReference>
<feature type="transmembrane region" description="Helical" evidence="6">
    <location>
        <begin position="310"/>
        <end position="328"/>
    </location>
</feature>
<dbReference type="EMBL" id="KZ345447">
    <property type="protein sequence ID" value="PIO73490.1"/>
    <property type="molecule type" value="Genomic_DNA"/>
</dbReference>
<keyword evidence="2 6" id="KW-0812">Transmembrane</keyword>
<protein>
    <submittedName>
        <fullName evidence="8">Transporter, major facilitator family protein</fullName>
    </submittedName>
</protein>
<reference evidence="8 9" key="1">
    <citation type="submission" date="2015-09" db="EMBL/GenBank/DDBJ databases">
        <title>Draft genome of the parasitic nematode Teladorsagia circumcincta isolate WARC Sus (inbred).</title>
        <authorList>
            <person name="Mitreva M."/>
        </authorList>
    </citation>
    <scope>NUCLEOTIDE SEQUENCE [LARGE SCALE GENOMIC DNA]</scope>
    <source>
        <strain evidence="8 9">S</strain>
    </source>
</reference>
<keyword evidence="9" id="KW-1185">Reference proteome</keyword>
<proteinExistence type="predicted"/>
<feature type="transmembrane region" description="Helical" evidence="6">
    <location>
        <begin position="334"/>
        <end position="356"/>
    </location>
</feature>
<feature type="transmembrane region" description="Helical" evidence="6">
    <location>
        <begin position="535"/>
        <end position="557"/>
    </location>
</feature>
<dbReference type="GO" id="GO:0016020">
    <property type="term" value="C:membrane"/>
    <property type="evidence" value="ECO:0007669"/>
    <property type="project" value="UniProtKB-SubCell"/>
</dbReference>
<feature type="domain" description="Major facilitator superfamily (MFS) profile" evidence="7">
    <location>
        <begin position="233"/>
        <end position="642"/>
    </location>
</feature>
<dbReference type="InterPro" id="IPR005828">
    <property type="entry name" value="MFS_sugar_transport-like"/>
</dbReference>
<dbReference type="SUPFAM" id="SSF103473">
    <property type="entry name" value="MFS general substrate transporter"/>
    <property type="match status" value="1"/>
</dbReference>
<dbReference type="Pfam" id="PF00083">
    <property type="entry name" value="Sugar_tr"/>
    <property type="match status" value="1"/>
</dbReference>
<evidence type="ECO:0000313" key="9">
    <source>
        <dbReference type="Proteomes" id="UP000230423"/>
    </source>
</evidence>
<dbReference type="PROSITE" id="PS50850">
    <property type="entry name" value="MFS"/>
    <property type="match status" value="1"/>
</dbReference>
<feature type="transmembrane region" description="Helical" evidence="6">
    <location>
        <begin position="477"/>
        <end position="495"/>
    </location>
</feature>
<dbReference type="GO" id="GO:0022857">
    <property type="term" value="F:transmembrane transporter activity"/>
    <property type="evidence" value="ECO:0007669"/>
    <property type="project" value="InterPro"/>
</dbReference>
<keyword evidence="4 6" id="KW-0472">Membrane</keyword>
<evidence type="ECO:0000256" key="3">
    <source>
        <dbReference type="ARBA" id="ARBA00022989"/>
    </source>
</evidence>
<organism evidence="8 9">
    <name type="scientific">Teladorsagia circumcincta</name>
    <name type="common">Brown stomach worm</name>
    <name type="synonym">Ostertagia circumcincta</name>
    <dbReference type="NCBI Taxonomy" id="45464"/>
    <lineage>
        <taxon>Eukaryota</taxon>
        <taxon>Metazoa</taxon>
        <taxon>Ecdysozoa</taxon>
        <taxon>Nematoda</taxon>
        <taxon>Chromadorea</taxon>
        <taxon>Rhabditida</taxon>
        <taxon>Rhabditina</taxon>
        <taxon>Rhabditomorpha</taxon>
        <taxon>Strongyloidea</taxon>
        <taxon>Trichostrongylidae</taxon>
        <taxon>Teladorsagia</taxon>
    </lineage>
</organism>
<feature type="transmembrane region" description="Helical" evidence="6">
    <location>
        <begin position="564"/>
        <end position="584"/>
    </location>
</feature>
<dbReference type="InterPro" id="IPR036259">
    <property type="entry name" value="MFS_trans_sf"/>
</dbReference>
<feature type="transmembrane region" description="Helical" evidence="6">
    <location>
        <begin position="285"/>
        <end position="303"/>
    </location>
</feature>
<comment type="subcellular location">
    <subcellularLocation>
        <location evidence="1">Membrane</location>
        <topology evidence="1">Multi-pass membrane protein</topology>
    </subcellularLocation>
</comment>
<dbReference type="PANTHER" id="PTHR24064">
    <property type="entry name" value="SOLUTE CARRIER FAMILY 22 MEMBER"/>
    <property type="match status" value="1"/>
</dbReference>
<dbReference type="InterPro" id="IPR020846">
    <property type="entry name" value="MFS_dom"/>
</dbReference>
<evidence type="ECO:0000256" key="4">
    <source>
        <dbReference type="ARBA" id="ARBA00023136"/>
    </source>
</evidence>
<evidence type="ECO:0000256" key="2">
    <source>
        <dbReference type="ARBA" id="ARBA00022692"/>
    </source>
</evidence>
<sequence>MIEKCQVQWGSAREEDHVWKVSDTDLVLRGGTVNVNELARTPLIYSDPELPAQSTNHQEHLTTIPELGDGGLSDQSMQSDGAHGGDRARAEASNAIRLKSDLEIRNQHYQKQKQYSEQKRQRRLTDIDFEGILSIIGGCSNWQVVVYLMISVQQVPHAMFNLSVVYMMYQPDHWCKIPFFNAEVFSQTNSTSYTWDDVLNSRIAFPTVKNKQRDMEWHDQCHYYERDYVHLKHLPLSQAANYSDADDAPVVRCEQWEYDQSVMEKTVVTEWNRVCDNNWSRAHVHMSYSLGYLVGGLLGGFVSDRYGRKTAIYGFGILSMIFGFLLGYSREFEIFLVVRFLLAASNEAADLAAYVLCMEITGKEYRSIVGSLLQAPWACGYAFLALVAYLTKSWTAIHMITVGLHCVALVFIHFLPESPRWLIMMNRVEDAEKIIRKACKNNNSSLPSDLGLIATALVYYGLVIALSDQSSPGSSQMITLIGAGLLLMAAMLAMYNKRTTMALIFMLLGKVCIQGAFNILYIFTSELNPTIVRNTAVGISSMIARMGAGASGYIAILSDVTLPIVPMLIFAVFSLCAGILVIFLPETQDVPLPDTIWDAVSMVKSKQKPCIPFSDDAVEEDALKEKYVYKPASQSDPNETEK</sequence>
<feature type="region of interest" description="Disordered" evidence="5">
    <location>
        <begin position="64"/>
        <end position="90"/>
    </location>
</feature>
<dbReference type="PROSITE" id="PS00216">
    <property type="entry name" value="SUGAR_TRANSPORT_1"/>
    <property type="match status" value="1"/>
</dbReference>